<keyword evidence="2" id="KW-1133">Transmembrane helix</keyword>
<dbReference type="STRING" id="1082479.SAMN05216241_10665"/>
<organism evidence="4 5">
    <name type="scientific">Limimonas halophila</name>
    <dbReference type="NCBI Taxonomy" id="1082479"/>
    <lineage>
        <taxon>Bacteria</taxon>
        <taxon>Pseudomonadati</taxon>
        <taxon>Pseudomonadota</taxon>
        <taxon>Alphaproteobacteria</taxon>
        <taxon>Rhodospirillales</taxon>
        <taxon>Rhodovibrionaceae</taxon>
        <taxon>Limimonas</taxon>
    </lineage>
</organism>
<dbReference type="InterPro" id="IPR028087">
    <property type="entry name" value="Tad_N"/>
</dbReference>
<feature type="region of interest" description="Disordered" evidence="1">
    <location>
        <begin position="330"/>
        <end position="350"/>
    </location>
</feature>
<protein>
    <submittedName>
        <fullName evidence="4">Flp pilus assembly protein TadG</fullName>
    </submittedName>
</protein>
<evidence type="ECO:0000259" key="3">
    <source>
        <dbReference type="Pfam" id="PF13400"/>
    </source>
</evidence>
<gene>
    <name evidence="4" type="ORF">SAMN05216241_10665</name>
</gene>
<reference evidence="4 5" key="1">
    <citation type="submission" date="2016-10" db="EMBL/GenBank/DDBJ databases">
        <authorList>
            <person name="de Groot N.N."/>
        </authorList>
    </citation>
    <scope>NUCLEOTIDE SEQUENCE [LARGE SCALE GENOMIC DNA]</scope>
    <source>
        <strain evidence="4 5">DSM 25584</strain>
    </source>
</reference>
<dbReference type="Proteomes" id="UP000199415">
    <property type="component" value="Unassembled WGS sequence"/>
</dbReference>
<dbReference type="OrthoDB" id="7418984at2"/>
<dbReference type="RefSeq" id="WP_143006227.1">
    <property type="nucleotide sequence ID" value="NZ_FNCE01000006.1"/>
</dbReference>
<evidence type="ECO:0000313" key="4">
    <source>
        <dbReference type="EMBL" id="SDG16279.1"/>
    </source>
</evidence>
<keyword evidence="2" id="KW-0472">Membrane</keyword>
<accession>A0A1G7S1D9</accession>
<keyword evidence="2" id="KW-0812">Transmembrane</keyword>
<sequence>MARLTRWFPTLRRLTRSERGAVLPLVAVSLPVLLGAGAVGVDIAHISVVRARLQAAADAAARASVSRIANPQKVEAVALDYARANMDPADHGQILQADDIVIGQWASEDGNSPSFSNAAVRNANAVRVTTRRSRANGNPLDLALAPILGVARSDITATAVAAQLSDGSACVLSLADSGAGIRMTGSIDINAPSCGFAANSTSANALDVDGAAADASLQSLYLAGGKDDRHGVVESEQQPIVNAGAPLPDPYARRDFSDLPEDVSPTASADVGGGPPGDTTLQPGVYPDGLSISGAGEVELEPGVYVLEGNLSVSGAASVTGDGVTIVSRDPDINISGSPDIELTAPDSGPTRGIAMMRRGDEGGGSQIAGTANMTVDGAFYFPDTTLSFRGTPDSRDCLQVVAERVSFLGNAGADFPQECQDIGTASVGFGGSRLVR</sequence>
<keyword evidence="5" id="KW-1185">Reference proteome</keyword>
<dbReference type="EMBL" id="FNCE01000006">
    <property type="protein sequence ID" value="SDG16279.1"/>
    <property type="molecule type" value="Genomic_DNA"/>
</dbReference>
<proteinExistence type="predicted"/>
<feature type="region of interest" description="Disordered" evidence="1">
    <location>
        <begin position="242"/>
        <end position="283"/>
    </location>
</feature>
<name>A0A1G7S1D9_9PROT</name>
<dbReference type="AlphaFoldDB" id="A0A1G7S1D9"/>
<feature type="transmembrane region" description="Helical" evidence="2">
    <location>
        <begin position="21"/>
        <end position="41"/>
    </location>
</feature>
<dbReference type="Pfam" id="PF13400">
    <property type="entry name" value="Tad"/>
    <property type="match status" value="1"/>
</dbReference>
<feature type="domain" description="Putative Flp pilus-assembly TadG-like N-terminal" evidence="3">
    <location>
        <begin position="20"/>
        <end position="65"/>
    </location>
</feature>
<evidence type="ECO:0000256" key="1">
    <source>
        <dbReference type="SAM" id="MobiDB-lite"/>
    </source>
</evidence>
<evidence type="ECO:0000256" key="2">
    <source>
        <dbReference type="SAM" id="Phobius"/>
    </source>
</evidence>
<evidence type="ECO:0000313" key="5">
    <source>
        <dbReference type="Proteomes" id="UP000199415"/>
    </source>
</evidence>